<dbReference type="Gene3D" id="3.40.50.1000">
    <property type="entry name" value="HAD superfamily/HAD-like"/>
    <property type="match status" value="1"/>
</dbReference>
<gene>
    <name evidence="1" type="ORF">RS030_203215</name>
</gene>
<sequence length="405" mass="47291">MVKKPNFCIGVIGSNYDETITKYDTFVSVILQSCKNYYKNKPKGNEMAEIEKEVERIQMNHINDRISWCDEWLPRSPMKKFESNSIGKLFLAISEFEYIYNFKIEKEMGLLNILNKHIVDNSSITCKDGWEFREGAFDTLDMLTNYANKFIIISVSKGSKRINDTLEDLINAKKCQFELVTNEFEYKNKDEKYTASENSLFGPSCKYRVFKQSVKEYKRNKNRRVKEKFLHFISKICLDNSYTNNIYIKSIYVGNRANDLECILYAEVGIFILDQVDSESLCDVPTADYTLSSDQTCYYINSNSDNSINMDTFALKICELFSIQIVPILDIYSDHIKNSGLKLYENVKRNIGGIVDIRDYIKVSRKLRYMNSKFSQFRFTGIILLAFSWEDISKLFNISNNIEKK</sequence>
<evidence type="ECO:0000313" key="2">
    <source>
        <dbReference type="Proteomes" id="UP001311799"/>
    </source>
</evidence>
<dbReference type="AlphaFoldDB" id="A0AAV9XY69"/>
<protein>
    <submittedName>
        <fullName evidence="1">Uncharacterized protein</fullName>
    </submittedName>
</protein>
<comment type="caution">
    <text evidence="1">The sequence shown here is derived from an EMBL/GenBank/DDBJ whole genome shotgun (WGS) entry which is preliminary data.</text>
</comment>
<keyword evidence="2" id="KW-1185">Reference proteome</keyword>
<accession>A0AAV9XY69</accession>
<dbReference type="Proteomes" id="UP001311799">
    <property type="component" value="Unassembled WGS sequence"/>
</dbReference>
<name>A0AAV9XY69_9CRYT</name>
<proteinExistence type="predicted"/>
<evidence type="ECO:0000313" key="1">
    <source>
        <dbReference type="EMBL" id="KAK6589454.1"/>
    </source>
</evidence>
<reference evidence="1 2" key="1">
    <citation type="submission" date="2023-10" db="EMBL/GenBank/DDBJ databases">
        <title>Comparative genomics analysis reveals potential genetic determinants of host preference in Cryptosporidium xiaoi.</title>
        <authorList>
            <person name="Xiao L."/>
            <person name="Li J."/>
        </authorList>
    </citation>
    <scope>NUCLEOTIDE SEQUENCE [LARGE SCALE GENOMIC DNA]</scope>
    <source>
        <strain evidence="1 2">52996</strain>
    </source>
</reference>
<dbReference type="InterPro" id="IPR023214">
    <property type="entry name" value="HAD_sf"/>
</dbReference>
<organism evidence="1 2">
    <name type="scientific">Cryptosporidium xiaoi</name>
    <dbReference type="NCBI Taxonomy" id="659607"/>
    <lineage>
        <taxon>Eukaryota</taxon>
        <taxon>Sar</taxon>
        <taxon>Alveolata</taxon>
        <taxon>Apicomplexa</taxon>
        <taxon>Conoidasida</taxon>
        <taxon>Coccidia</taxon>
        <taxon>Eucoccidiorida</taxon>
        <taxon>Eimeriorina</taxon>
        <taxon>Cryptosporidiidae</taxon>
        <taxon>Cryptosporidium</taxon>
    </lineage>
</organism>
<dbReference type="EMBL" id="JAWDEY010000012">
    <property type="protein sequence ID" value="KAK6589454.1"/>
    <property type="molecule type" value="Genomic_DNA"/>
</dbReference>